<accession>A0ABT2VYJ2</accession>
<dbReference type="RefSeq" id="WP_262991094.1">
    <property type="nucleotide sequence ID" value="NZ_JAOTEN010000003.1"/>
</dbReference>
<keyword evidence="4" id="KW-1185">Reference proteome</keyword>
<dbReference type="PANTHER" id="PTHR45947:SF3">
    <property type="entry name" value="SULFOQUINOVOSYL TRANSFERASE SQD2"/>
    <property type="match status" value="1"/>
</dbReference>
<feature type="domain" description="Glycosyltransferase subfamily 4-like N-terminal" evidence="2">
    <location>
        <begin position="13"/>
        <end position="167"/>
    </location>
</feature>
<dbReference type="InterPro" id="IPR001296">
    <property type="entry name" value="Glyco_trans_1"/>
</dbReference>
<proteinExistence type="predicted"/>
<reference evidence="4" key="1">
    <citation type="submission" date="2023-07" db="EMBL/GenBank/DDBJ databases">
        <title>Chryseobacterium sp. GMJ5 Genome sequencing and assembly.</title>
        <authorList>
            <person name="Jung Y."/>
        </authorList>
    </citation>
    <scope>NUCLEOTIDE SEQUENCE [LARGE SCALE GENOMIC DNA]</scope>
    <source>
        <strain evidence="4">GMJ5</strain>
    </source>
</reference>
<organism evidence="3 4">
    <name type="scientific">Chryseobacterium gilvum</name>
    <dbReference type="NCBI Taxonomy" id="2976534"/>
    <lineage>
        <taxon>Bacteria</taxon>
        <taxon>Pseudomonadati</taxon>
        <taxon>Bacteroidota</taxon>
        <taxon>Flavobacteriia</taxon>
        <taxon>Flavobacteriales</taxon>
        <taxon>Weeksellaceae</taxon>
        <taxon>Chryseobacterium group</taxon>
        <taxon>Chryseobacterium</taxon>
    </lineage>
</organism>
<dbReference type="InterPro" id="IPR050194">
    <property type="entry name" value="Glycosyltransferase_grp1"/>
</dbReference>
<dbReference type="InterPro" id="IPR028098">
    <property type="entry name" value="Glyco_trans_4-like_N"/>
</dbReference>
<dbReference type="GO" id="GO:0016757">
    <property type="term" value="F:glycosyltransferase activity"/>
    <property type="evidence" value="ECO:0007669"/>
    <property type="project" value="UniProtKB-KW"/>
</dbReference>
<dbReference type="Pfam" id="PF13439">
    <property type="entry name" value="Glyco_transf_4"/>
    <property type="match status" value="1"/>
</dbReference>
<keyword evidence="3" id="KW-0808">Transferase</keyword>
<evidence type="ECO:0000313" key="4">
    <source>
        <dbReference type="Proteomes" id="UP001208114"/>
    </source>
</evidence>
<dbReference type="Gene3D" id="3.40.50.2000">
    <property type="entry name" value="Glycogen Phosphorylase B"/>
    <property type="match status" value="2"/>
</dbReference>
<evidence type="ECO:0000259" key="2">
    <source>
        <dbReference type="Pfam" id="PF13439"/>
    </source>
</evidence>
<keyword evidence="3" id="KW-0328">Glycosyltransferase</keyword>
<evidence type="ECO:0000313" key="3">
    <source>
        <dbReference type="EMBL" id="MCU7615071.1"/>
    </source>
</evidence>
<name>A0ABT2VYJ2_9FLAO</name>
<gene>
    <name evidence="3" type="ORF">N0B16_11535</name>
</gene>
<sequence length="352" mass="40299">MKILHAITLADLGGAQSVLINICNNAALEGHDVYVVSEANGPMWKQLDKNITQIKIPQLQREINIKKDFSTLIALRKIYKKIKPDVVHLHSSKIGVLGRLAFPVHKIIYTVHGFDSVRIANRKFLVLEKLLKNKAKFIVAVSKYDREKLALEGIRKNVKMIYNGINDADLHILPFDLTSEYLKNIHDKHIVVMTIARLSPPKRYDLFCSLAAHFVHDERFHFIWIGNKQGKGDNSQNITMMGELINASAYLKYAHLFLLPSNYEGLPISILEAMCCEIPVIASNVGGISEILNNKNGFAVENEVKEFEEAIRKIMVNKETYKTYSEEARLKYEKEFTISKMYEKYIDLYKQC</sequence>
<evidence type="ECO:0000259" key="1">
    <source>
        <dbReference type="Pfam" id="PF00534"/>
    </source>
</evidence>
<dbReference type="PANTHER" id="PTHR45947">
    <property type="entry name" value="SULFOQUINOVOSYL TRANSFERASE SQD2"/>
    <property type="match status" value="1"/>
</dbReference>
<dbReference type="EC" id="2.4.-.-" evidence="3"/>
<dbReference type="EMBL" id="JAOTEN010000003">
    <property type="protein sequence ID" value="MCU7615071.1"/>
    <property type="molecule type" value="Genomic_DNA"/>
</dbReference>
<dbReference type="SUPFAM" id="SSF53756">
    <property type="entry name" value="UDP-Glycosyltransferase/glycogen phosphorylase"/>
    <property type="match status" value="1"/>
</dbReference>
<comment type="caution">
    <text evidence="3">The sequence shown here is derived from an EMBL/GenBank/DDBJ whole genome shotgun (WGS) entry which is preliminary data.</text>
</comment>
<protein>
    <submittedName>
        <fullName evidence="3">Glycosyltransferase</fullName>
        <ecNumber evidence="3">2.4.-.-</ecNumber>
    </submittedName>
</protein>
<dbReference type="Pfam" id="PF00534">
    <property type="entry name" value="Glycos_transf_1"/>
    <property type="match status" value="1"/>
</dbReference>
<dbReference type="Proteomes" id="UP001208114">
    <property type="component" value="Unassembled WGS sequence"/>
</dbReference>
<feature type="domain" description="Glycosyl transferase family 1" evidence="1">
    <location>
        <begin position="184"/>
        <end position="329"/>
    </location>
</feature>